<dbReference type="InterPro" id="IPR037188">
    <property type="entry name" value="Sdo1/SBDS_central_sf"/>
</dbReference>
<dbReference type="Pfam" id="PF01172">
    <property type="entry name" value="SBDS_N"/>
    <property type="match status" value="1"/>
</dbReference>
<comment type="similarity">
    <text evidence="2">Belongs to the SDO1/SBDS family.</text>
</comment>
<feature type="compositionally biased region" description="Low complexity" evidence="6">
    <location>
        <begin position="97"/>
        <end position="116"/>
    </location>
</feature>
<dbReference type="SUPFAM" id="SSF89895">
    <property type="entry name" value="FYSH domain"/>
    <property type="match status" value="1"/>
</dbReference>
<proteinExistence type="inferred from homology"/>
<dbReference type="Pfam" id="PF09377">
    <property type="entry name" value="SBDS_domain_II"/>
    <property type="match status" value="1"/>
</dbReference>
<evidence type="ECO:0000313" key="9">
    <source>
        <dbReference type="EMBL" id="CAH7665949.1"/>
    </source>
</evidence>
<dbReference type="InterPro" id="IPR019783">
    <property type="entry name" value="SDO1/SBDS_N"/>
</dbReference>
<evidence type="ECO:0000256" key="4">
    <source>
        <dbReference type="ARBA" id="ARBA00022517"/>
    </source>
</evidence>
<dbReference type="PANTHER" id="PTHR10927">
    <property type="entry name" value="RIBOSOME MATURATION PROTEIN SBDS"/>
    <property type="match status" value="1"/>
</dbReference>
<organism evidence="9 10">
    <name type="scientific">Phakopsora pachyrhizi</name>
    <name type="common">Asian soybean rust disease fungus</name>
    <dbReference type="NCBI Taxonomy" id="170000"/>
    <lineage>
        <taxon>Eukaryota</taxon>
        <taxon>Fungi</taxon>
        <taxon>Dikarya</taxon>
        <taxon>Basidiomycota</taxon>
        <taxon>Pucciniomycotina</taxon>
        <taxon>Pucciniomycetes</taxon>
        <taxon>Pucciniales</taxon>
        <taxon>Phakopsoraceae</taxon>
        <taxon>Phakopsora</taxon>
    </lineage>
</organism>
<feature type="region of interest" description="Disordered" evidence="6">
    <location>
        <begin position="88"/>
        <end position="130"/>
    </location>
</feature>
<dbReference type="SUPFAM" id="SSF109728">
    <property type="entry name" value="Hypothetical protein AF0491, middle domain"/>
    <property type="match status" value="1"/>
</dbReference>
<reference evidence="9" key="1">
    <citation type="submission" date="2022-06" db="EMBL/GenBank/DDBJ databases">
        <authorList>
            <consortium name="SYNGENTA / RWTH Aachen University"/>
        </authorList>
    </citation>
    <scope>NUCLEOTIDE SEQUENCE</scope>
</reference>
<protein>
    <submittedName>
        <fullName evidence="9">SBDS protein C-terminal domain-domain-containing protein</fullName>
    </submittedName>
</protein>
<feature type="compositionally biased region" description="Basic and acidic residues" evidence="6">
    <location>
        <begin position="261"/>
        <end position="282"/>
    </location>
</feature>
<feature type="region of interest" description="Disordered" evidence="6">
    <location>
        <begin position="247"/>
        <end position="292"/>
    </location>
</feature>
<evidence type="ECO:0000256" key="3">
    <source>
        <dbReference type="ARBA" id="ARBA00022490"/>
    </source>
</evidence>
<dbReference type="PANTHER" id="PTHR10927:SF1">
    <property type="entry name" value="RIBOSOME MATURATION PROTEIN SBDS"/>
    <property type="match status" value="1"/>
</dbReference>
<dbReference type="GO" id="GO:0005737">
    <property type="term" value="C:cytoplasm"/>
    <property type="evidence" value="ECO:0007669"/>
    <property type="project" value="UniProtKB-SubCell"/>
</dbReference>
<gene>
    <name evidence="9" type="ORF">PPACK8108_LOCUS248</name>
</gene>
<feature type="compositionally biased region" description="Acidic residues" evidence="6">
    <location>
        <begin position="283"/>
        <end position="292"/>
    </location>
</feature>
<feature type="domain" description="Ribosome maturation protein SDO1/SBDS central" evidence="8">
    <location>
        <begin position="164"/>
        <end position="226"/>
    </location>
</feature>
<feature type="non-terminal residue" evidence="9">
    <location>
        <position position="1"/>
    </location>
</feature>
<dbReference type="Gene3D" id="3.30.1250.10">
    <property type="entry name" value="Ribosome maturation protein SBDS, N-terminal domain"/>
    <property type="match status" value="1"/>
</dbReference>
<keyword evidence="3" id="KW-0963">Cytoplasm</keyword>
<comment type="subcellular location">
    <subcellularLocation>
        <location evidence="1">Cytoplasm</location>
    </subcellularLocation>
</comment>
<evidence type="ECO:0000256" key="6">
    <source>
        <dbReference type="SAM" id="MobiDB-lite"/>
    </source>
</evidence>
<dbReference type="Gene3D" id="1.10.10.900">
    <property type="entry name" value="SBDS protein C-terminal domain, subdomain 1"/>
    <property type="match status" value="1"/>
</dbReference>
<comment type="subunit">
    <text evidence="5">Associates with the 60S ribosomal subunit.</text>
</comment>
<dbReference type="InterPro" id="IPR036786">
    <property type="entry name" value="Ribosome_mat_SBDS_N_sf"/>
</dbReference>
<evidence type="ECO:0000256" key="5">
    <source>
        <dbReference type="ARBA" id="ARBA00049708"/>
    </source>
</evidence>
<dbReference type="GO" id="GO:0042254">
    <property type="term" value="P:ribosome biogenesis"/>
    <property type="evidence" value="ECO:0007669"/>
    <property type="project" value="UniProtKB-KW"/>
</dbReference>
<comment type="caution">
    <text evidence="9">The sequence shown here is derived from an EMBL/GenBank/DDBJ whole genome shotgun (WGS) entry which is preliminary data.</text>
</comment>
<sequence>IKLTNVSVVRLKRSGKRFEVACYKNKVREWRNGIESDLSEVVQTDQIFTNVSKGQLSPESDLMIGFPKFYNNNLQTLEVDDWDIRSKKDHSSKHSRSNTNNKTLTNPSTSTSTSQKKQSRNNHHQTDQINHNEIIHKILIEILRNGELQVSERERQEQLNEKRKEIVNLVHEKTLDPSTNRPHTTSMIEKSIDQVHFSINLIKPSKIQALDLIKILIERNDIISICRNQMRIRLTIIFDSMIRSTKNDRNVKEDDEDDVGEDCKEKQQRRAEVSKRNKVDDREKDEDEDEDEILSFMNEVESDEFDPTKNHRRIIGLIDPSQLKSINSFIQNNNSNDEDGRGNLRIKLETLSLSAQQVIQDDHHQ</sequence>
<dbReference type="InterPro" id="IPR018978">
    <property type="entry name" value="SDO1/SBDS_central"/>
</dbReference>
<feature type="domain" description="Ribosome maturation protein SDO1/SBDS N-terminal" evidence="7">
    <location>
        <begin position="5"/>
        <end position="66"/>
    </location>
</feature>
<dbReference type="AlphaFoldDB" id="A0AAV0AFS8"/>
<evidence type="ECO:0000259" key="7">
    <source>
        <dbReference type="Pfam" id="PF01172"/>
    </source>
</evidence>
<evidence type="ECO:0000259" key="8">
    <source>
        <dbReference type="Pfam" id="PF09377"/>
    </source>
</evidence>
<dbReference type="Gene3D" id="3.30.70.240">
    <property type="match status" value="1"/>
</dbReference>
<evidence type="ECO:0000313" key="10">
    <source>
        <dbReference type="Proteomes" id="UP001153365"/>
    </source>
</evidence>
<keyword evidence="10" id="KW-1185">Reference proteome</keyword>
<keyword evidence="4" id="KW-0690">Ribosome biogenesis</keyword>
<dbReference type="InterPro" id="IPR039100">
    <property type="entry name" value="Sdo1/SBDS-like"/>
</dbReference>
<dbReference type="Proteomes" id="UP001153365">
    <property type="component" value="Unassembled WGS sequence"/>
</dbReference>
<evidence type="ECO:0000256" key="2">
    <source>
        <dbReference type="ARBA" id="ARBA00007433"/>
    </source>
</evidence>
<evidence type="ECO:0000256" key="1">
    <source>
        <dbReference type="ARBA" id="ARBA00004496"/>
    </source>
</evidence>
<name>A0AAV0AFS8_PHAPC</name>
<accession>A0AAV0AFS8</accession>
<dbReference type="EMBL" id="CALTRL010000014">
    <property type="protein sequence ID" value="CAH7665949.1"/>
    <property type="molecule type" value="Genomic_DNA"/>
</dbReference>